<dbReference type="PANTHER" id="PTHR46111:SF1">
    <property type="entry name" value="RIBOSOMAL RNA SMALL SUBUNIT METHYLTRANSFERASE I"/>
    <property type="match status" value="1"/>
</dbReference>
<comment type="similarity">
    <text evidence="6">Belongs to the methyltransferase superfamily. RsmI family.</text>
</comment>
<evidence type="ECO:0000256" key="3">
    <source>
        <dbReference type="ARBA" id="ARBA00022603"/>
    </source>
</evidence>
<dbReference type="NCBIfam" id="TIGR00096">
    <property type="entry name" value="16S rRNA (cytidine(1402)-2'-O)-methyltransferase"/>
    <property type="match status" value="1"/>
</dbReference>
<dbReference type="RefSeq" id="WP_209810476.1">
    <property type="nucleotide sequence ID" value="NZ_JAGGKT010000006.1"/>
</dbReference>
<sequence>MFVQSSFSGSQQEQGELYLVATPIGNLQDITVRALDTLKMVDIIAAEDTRQTRKLLTHFEIEAKLISHHEHNKEASLKGIIEWLQEGKKIALVSDAGMPAISDPGYELVREATSLQIPVIPIPGANAALSALIASGLPTAQFIFLGFLPREKKLLRKELERIKGYPETLLFYEAPHRIVKMLPTLKEELGDRQIVLARELTKKYEEFIRGTITEVIDYLEDQEQIRGEFTVIVEGSTEPSSGQEKEVWWMNLDVITHVETYIREGLSSKEAIKKTAEDRQVQKRDIYNLYHHQ</sequence>
<comment type="subcellular location">
    <subcellularLocation>
        <location evidence="6">Cytoplasm</location>
    </subcellularLocation>
</comment>
<dbReference type="Gene3D" id="3.30.950.10">
    <property type="entry name" value="Methyltransferase, Cobalt-precorrin-4 Transmethylase, Domain 2"/>
    <property type="match status" value="1"/>
</dbReference>
<protein>
    <recommendedName>
        <fullName evidence="6">Ribosomal RNA small subunit methyltransferase I</fullName>
        <ecNumber evidence="6">2.1.1.198</ecNumber>
    </recommendedName>
    <alternativeName>
        <fullName evidence="6">16S rRNA 2'-O-ribose C1402 methyltransferase</fullName>
    </alternativeName>
    <alternativeName>
        <fullName evidence="6">rRNA (cytidine-2'-O-)-methyltransferase RsmI</fullName>
    </alternativeName>
</protein>
<evidence type="ECO:0000256" key="5">
    <source>
        <dbReference type="ARBA" id="ARBA00022691"/>
    </source>
</evidence>
<dbReference type="Pfam" id="PF00590">
    <property type="entry name" value="TP_methylase"/>
    <property type="match status" value="1"/>
</dbReference>
<evidence type="ECO:0000256" key="6">
    <source>
        <dbReference type="HAMAP-Rule" id="MF_01877"/>
    </source>
</evidence>
<dbReference type="InterPro" id="IPR035996">
    <property type="entry name" value="4pyrrol_Methylase_sf"/>
</dbReference>
<dbReference type="HAMAP" id="MF_01877">
    <property type="entry name" value="16SrRNA_methyltr_I"/>
    <property type="match status" value="1"/>
</dbReference>
<dbReference type="InterPro" id="IPR000878">
    <property type="entry name" value="4pyrrol_Mease"/>
</dbReference>
<evidence type="ECO:0000256" key="1">
    <source>
        <dbReference type="ARBA" id="ARBA00022490"/>
    </source>
</evidence>
<keyword evidence="4 6" id="KW-0808">Transferase</keyword>
<keyword evidence="2 6" id="KW-0698">rRNA processing</keyword>
<keyword evidence="3 6" id="KW-0489">Methyltransferase</keyword>
<comment type="caution">
    <text evidence="8">The sequence shown here is derived from an EMBL/GenBank/DDBJ whole genome shotgun (WGS) entry which is preliminary data.</text>
</comment>
<evidence type="ECO:0000313" key="8">
    <source>
        <dbReference type="EMBL" id="MBP1932437.1"/>
    </source>
</evidence>
<feature type="domain" description="Tetrapyrrole methylase" evidence="7">
    <location>
        <begin position="17"/>
        <end position="215"/>
    </location>
</feature>
<name>A0ABS4GQV4_9BACL</name>
<keyword evidence="5 6" id="KW-0949">S-adenosyl-L-methionine</keyword>
<dbReference type="Proteomes" id="UP001519343">
    <property type="component" value="Unassembled WGS sequence"/>
</dbReference>
<proteinExistence type="inferred from homology"/>
<dbReference type="CDD" id="cd11648">
    <property type="entry name" value="RsmI"/>
    <property type="match status" value="1"/>
</dbReference>
<evidence type="ECO:0000313" key="9">
    <source>
        <dbReference type="Proteomes" id="UP001519343"/>
    </source>
</evidence>
<dbReference type="PROSITE" id="PS01296">
    <property type="entry name" value="RSMI"/>
    <property type="match status" value="1"/>
</dbReference>
<organism evidence="8 9">
    <name type="scientific">Ammoniphilus resinae</name>
    <dbReference type="NCBI Taxonomy" id="861532"/>
    <lineage>
        <taxon>Bacteria</taxon>
        <taxon>Bacillati</taxon>
        <taxon>Bacillota</taxon>
        <taxon>Bacilli</taxon>
        <taxon>Bacillales</taxon>
        <taxon>Paenibacillaceae</taxon>
        <taxon>Aneurinibacillus group</taxon>
        <taxon>Ammoniphilus</taxon>
    </lineage>
</organism>
<comment type="function">
    <text evidence="6">Catalyzes the 2'-O-methylation of the ribose of cytidine 1402 (C1402) in 16S rRNA.</text>
</comment>
<evidence type="ECO:0000256" key="4">
    <source>
        <dbReference type="ARBA" id="ARBA00022679"/>
    </source>
</evidence>
<evidence type="ECO:0000256" key="2">
    <source>
        <dbReference type="ARBA" id="ARBA00022552"/>
    </source>
</evidence>
<keyword evidence="9" id="KW-1185">Reference proteome</keyword>
<dbReference type="SUPFAM" id="SSF53790">
    <property type="entry name" value="Tetrapyrrole methylase"/>
    <property type="match status" value="1"/>
</dbReference>
<evidence type="ECO:0000259" key="7">
    <source>
        <dbReference type="Pfam" id="PF00590"/>
    </source>
</evidence>
<dbReference type="InterPro" id="IPR014777">
    <property type="entry name" value="4pyrrole_Mease_sub1"/>
</dbReference>
<keyword evidence="1 6" id="KW-0963">Cytoplasm</keyword>
<accession>A0ABS4GQV4</accession>
<comment type="catalytic activity">
    <reaction evidence="6">
        <text>cytidine(1402) in 16S rRNA + S-adenosyl-L-methionine = 2'-O-methylcytidine(1402) in 16S rRNA + S-adenosyl-L-homocysteine + H(+)</text>
        <dbReference type="Rhea" id="RHEA:42924"/>
        <dbReference type="Rhea" id="RHEA-COMP:10285"/>
        <dbReference type="Rhea" id="RHEA-COMP:10286"/>
        <dbReference type="ChEBI" id="CHEBI:15378"/>
        <dbReference type="ChEBI" id="CHEBI:57856"/>
        <dbReference type="ChEBI" id="CHEBI:59789"/>
        <dbReference type="ChEBI" id="CHEBI:74495"/>
        <dbReference type="ChEBI" id="CHEBI:82748"/>
        <dbReference type="EC" id="2.1.1.198"/>
    </reaction>
</comment>
<dbReference type="Gene3D" id="3.40.1010.10">
    <property type="entry name" value="Cobalt-precorrin-4 Transmethylase, Domain 1"/>
    <property type="match status" value="1"/>
</dbReference>
<dbReference type="PIRSF" id="PIRSF005917">
    <property type="entry name" value="MTase_YraL"/>
    <property type="match status" value="1"/>
</dbReference>
<dbReference type="GO" id="GO:0008168">
    <property type="term" value="F:methyltransferase activity"/>
    <property type="evidence" value="ECO:0007669"/>
    <property type="project" value="UniProtKB-KW"/>
</dbReference>
<reference evidence="8 9" key="1">
    <citation type="submission" date="2021-03" db="EMBL/GenBank/DDBJ databases">
        <title>Genomic Encyclopedia of Type Strains, Phase IV (KMG-IV): sequencing the most valuable type-strain genomes for metagenomic binning, comparative biology and taxonomic classification.</title>
        <authorList>
            <person name="Goeker M."/>
        </authorList>
    </citation>
    <scope>NUCLEOTIDE SEQUENCE [LARGE SCALE GENOMIC DNA]</scope>
    <source>
        <strain evidence="8 9">DSM 24738</strain>
    </source>
</reference>
<dbReference type="GO" id="GO:0032259">
    <property type="term" value="P:methylation"/>
    <property type="evidence" value="ECO:0007669"/>
    <property type="project" value="UniProtKB-KW"/>
</dbReference>
<dbReference type="InterPro" id="IPR014776">
    <property type="entry name" value="4pyrrole_Mease_sub2"/>
</dbReference>
<dbReference type="PANTHER" id="PTHR46111">
    <property type="entry name" value="RIBOSOMAL RNA SMALL SUBUNIT METHYLTRANSFERASE I"/>
    <property type="match status" value="1"/>
</dbReference>
<dbReference type="EC" id="2.1.1.198" evidence="6"/>
<gene>
    <name evidence="6" type="primary">rsmI</name>
    <name evidence="8" type="ORF">J2Z37_002438</name>
</gene>
<dbReference type="InterPro" id="IPR018063">
    <property type="entry name" value="SAM_MeTrfase_RsmI_CS"/>
</dbReference>
<dbReference type="InterPro" id="IPR008189">
    <property type="entry name" value="rRNA_ssu_MeTfrase_I"/>
</dbReference>
<dbReference type="EMBL" id="JAGGKT010000006">
    <property type="protein sequence ID" value="MBP1932437.1"/>
    <property type="molecule type" value="Genomic_DNA"/>
</dbReference>